<dbReference type="Pfam" id="PF12833">
    <property type="entry name" value="HTH_18"/>
    <property type="match status" value="1"/>
</dbReference>
<dbReference type="EMBL" id="JABWCS010000219">
    <property type="protein sequence ID" value="NUU63595.1"/>
    <property type="molecule type" value="Genomic_DNA"/>
</dbReference>
<sequence length="563" mass="64263">MLHPTPPTAPLHSLLFQLSDVELRMQTAGTSSQPAPAKQYTLLVFTSGTGELQAGDETVMLRTEACVLLSPGETLHICDNETKLYYYEVCFTSIYTSESKTPVVYSRRLLTGRRELVAYPFSKLIRLVEELYSNRVYTDEISHMKQNLRLQELLLFLFEYNFRSEDIESPTQSVERTIRYLQDHYMENITVKQLAQIAGMSIWQYTPIFQNLTGSKPLEYLTDLRIQHSKQLLLHSGEPLREIARQVGYTDEYYFNRRFRQRTGIAPGQYAHFHRPTRRVTDWTGHEVEIPEKPRRIIYHGETIGDLLALGIKPIGGEDAFSWNRVYKHRLKKLVNVGFPLDTEAADSLSPDLIILSSANDEEYSRISAIAPTLAFDSFASLEERLRILGSWLHKESEAAAWLDSFSTKNAALWQRLHAEELVRPGETASVLIHDHGNRLFAMGCTGLAPALYAPGGFKPVDRIRKEILDQDLGFGEIEAGDLASYTGDRIFMLIPEREDSRLAMEELLHSPEWASLPAVQNDFVYLLDEAKWNTDDALTREKLLTWLPKLLQAPAPVSRLLQ</sequence>
<dbReference type="PANTHER" id="PTHR30532:SF26">
    <property type="entry name" value="IRON(3+)-HYDROXAMATE-BINDING PROTEIN FHUD"/>
    <property type="match status" value="1"/>
</dbReference>
<proteinExistence type="inferred from homology"/>
<dbReference type="InterPro" id="IPR002491">
    <property type="entry name" value="ABC_transptr_periplasmic_BD"/>
</dbReference>
<dbReference type="InterPro" id="IPR018060">
    <property type="entry name" value="HTH_AraC"/>
</dbReference>
<dbReference type="PROSITE" id="PS01124">
    <property type="entry name" value="HTH_ARAC_FAMILY_2"/>
    <property type="match status" value="1"/>
</dbReference>
<comment type="similarity">
    <text evidence="2">Belongs to the bacterial solute-binding protein 8 family.</text>
</comment>
<keyword evidence="4" id="KW-0732">Signal</keyword>
<dbReference type="PROSITE" id="PS50983">
    <property type="entry name" value="FE_B12_PBP"/>
    <property type="match status" value="1"/>
</dbReference>
<comment type="subcellular location">
    <subcellularLocation>
        <location evidence="1">Cell envelope</location>
    </subcellularLocation>
</comment>
<evidence type="ECO:0000256" key="6">
    <source>
        <dbReference type="ARBA" id="ARBA00023125"/>
    </source>
</evidence>
<evidence type="ECO:0000313" key="10">
    <source>
        <dbReference type="EMBL" id="NUU63595.1"/>
    </source>
</evidence>
<accession>A0A850ERP9</accession>
<dbReference type="RefSeq" id="WP_175373980.1">
    <property type="nucleotide sequence ID" value="NZ_JABWCS010000219.1"/>
</dbReference>
<dbReference type="SMART" id="SM00342">
    <property type="entry name" value="HTH_ARAC"/>
    <property type="match status" value="1"/>
</dbReference>
<evidence type="ECO:0000259" key="8">
    <source>
        <dbReference type="PROSITE" id="PS01124"/>
    </source>
</evidence>
<dbReference type="InterPro" id="IPR009057">
    <property type="entry name" value="Homeodomain-like_sf"/>
</dbReference>
<dbReference type="GO" id="GO:0043565">
    <property type="term" value="F:sequence-specific DNA binding"/>
    <property type="evidence" value="ECO:0007669"/>
    <property type="project" value="InterPro"/>
</dbReference>
<dbReference type="SUPFAM" id="SSF46689">
    <property type="entry name" value="Homeodomain-like"/>
    <property type="match status" value="2"/>
</dbReference>
<evidence type="ECO:0000313" key="11">
    <source>
        <dbReference type="Proteomes" id="UP000564806"/>
    </source>
</evidence>
<dbReference type="PROSITE" id="PS00041">
    <property type="entry name" value="HTH_ARAC_FAMILY_1"/>
    <property type="match status" value="1"/>
</dbReference>
<dbReference type="InterPro" id="IPR018062">
    <property type="entry name" value="HTH_AraC-typ_CS"/>
</dbReference>
<evidence type="ECO:0000259" key="9">
    <source>
        <dbReference type="PROSITE" id="PS50983"/>
    </source>
</evidence>
<protein>
    <submittedName>
        <fullName evidence="10">AraC family transcriptional regulator</fullName>
    </submittedName>
</protein>
<dbReference type="SUPFAM" id="SSF51215">
    <property type="entry name" value="Regulatory protein AraC"/>
    <property type="match status" value="1"/>
</dbReference>
<dbReference type="InterPro" id="IPR051313">
    <property type="entry name" value="Bact_iron-sidero_bind"/>
</dbReference>
<dbReference type="InterPro" id="IPR037923">
    <property type="entry name" value="HTH-like"/>
</dbReference>
<reference evidence="10" key="1">
    <citation type="submission" date="2020-06" db="EMBL/GenBank/DDBJ databases">
        <title>Paenibacillus sp. nov., isolated from soil.</title>
        <authorList>
            <person name="Seo Y.L."/>
        </authorList>
    </citation>
    <scope>NUCLEOTIDE SEQUENCE [LARGE SCALE GENOMIC DNA]</scope>
    <source>
        <strain evidence="10">JW14</strain>
    </source>
</reference>
<evidence type="ECO:0000256" key="1">
    <source>
        <dbReference type="ARBA" id="ARBA00004196"/>
    </source>
</evidence>
<gene>
    <name evidence="10" type="ORF">HPT30_24845</name>
</gene>
<name>A0A850ERP9_9BACL</name>
<evidence type="ECO:0000256" key="2">
    <source>
        <dbReference type="ARBA" id="ARBA00008814"/>
    </source>
</evidence>
<dbReference type="Pfam" id="PF01497">
    <property type="entry name" value="Peripla_BP_2"/>
    <property type="match status" value="1"/>
</dbReference>
<dbReference type="Gene3D" id="3.40.50.1980">
    <property type="entry name" value="Nitrogenase molybdenum iron protein domain"/>
    <property type="match status" value="2"/>
</dbReference>
<keyword evidence="6" id="KW-0238">DNA-binding</keyword>
<comment type="caution">
    <text evidence="10">The sequence shown here is derived from an EMBL/GenBank/DDBJ whole genome shotgun (WGS) entry which is preliminary data.</text>
</comment>
<keyword evidence="7" id="KW-0804">Transcription</keyword>
<keyword evidence="11" id="KW-1185">Reference proteome</keyword>
<dbReference type="Gene3D" id="1.10.10.60">
    <property type="entry name" value="Homeodomain-like"/>
    <property type="match status" value="2"/>
</dbReference>
<evidence type="ECO:0000256" key="5">
    <source>
        <dbReference type="ARBA" id="ARBA00023015"/>
    </source>
</evidence>
<dbReference type="SUPFAM" id="SSF53807">
    <property type="entry name" value="Helical backbone' metal receptor"/>
    <property type="match status" value="1"/>
</dbReference>
<dbReference type="Proteomes" id="UP000564806">
    <property type="component" value="Unassembled WGS sequence"/>
</dbReference>
<evidence type="ECO:0000256" key="7">
    <source>
        <dbReference type="ARBA" id="ARBA00023163"/>
    </source>
</evidence>
<dbReference type="GO" id="GO:1901678">
    <property type="term" value="P:iron coordination entity transport"/>
    <property type="evidence" value="ECO:0007669"/>
    <property type="project" value="UniProtKB-ARBA"/>
</dbReference>
<evidence type="ECO:0000256" key="4">
    <source>
        <dbReference type="ARBA" id="ARBA00022729"/>
    </source>
</evidence>
<feature type="domain" description="HTH araC/xylS-type" evidence="8">
    <location>
        <begin position="175"/>
        <end position="273"/>
    </location>
</feature>
<evidence type="ECO:0000256" key="3">
    <source>
        <dbReference type="ARBA" id="ARBA00022448"/>
    </source>
</evidence>
<dbReference type="GO" id="GO:0030288">
    <property type="term" value="C:outer membrane-bounded periplasmic space"/>
    <property type="evidence" value="ECO:0007669"/>
    <property type="project" value="TreeGrafter"/>
</dbReference>
<dbReference type="PANTHER" id="PTHR30532">
    <property type="entry name" value="IRON III DICITRATE-BINDING PERIPLASMIC PROTEIN"/>
    <property type="match status" value="1"/>
</dbReference>
<dbReference type="GO" id="GO:0003700">
    <property type="term" value="F:DNA-binding transcription factor activity"/>
    <property type="evidence" value="ECO:0007669"/>
    <property type="project" value="InterPro"/>
</dbReference>
<dbReference type="AlphaFoldDB" id="A0A850ERP9"/>
<keyword evidence="5" id="KW-0805">Transcription regulation</keyword>
<organism evidence="10 11">
    <name type="scientific">Paenibacillus agri</name>
    <dbReference type="NCBI Taxonomy" id="2744309"/>
    <lineage>
        <taxon>Bacteria</taxon>
        <taxon>Bacillati</taxon>
        <taxon>Bacillota</taxon>
        <taxon>Bacilli</taxon>
        <taxon>Bacillales</taxon>
        <taxon>Paenibacillaceae</taxon>
        <taxon>Paenibacillus</taxon>
    </lineage>
</organism>
<feature type="domain" description="Fe/B12 periplasmic-binding" evidence="9">
    <location>
        <begin position="295"/>
        <end position="556"/>
    </location>
</feature>
<keyword evidence="3" id="KW-0813">Transport</keyword>